<comment type="caution">
    <text evidence="1">The sequence shown here is derived from an EMBL/GenBank/DDBJ whole genome shotgun (WGS) entry which is preliminary data.</text>
</comment>
<dbReference type="EMBL" id="BPLR01008954">
    <property type="protein sequence ID" value="GIY28539.1"/>
    <property type="molecule type" value="Genomic_DNA"/>
</dbReference>
<organism evidence="1 2">
    <name type="scientific">Caerostris extrusa</name>
    <name type="common">Bark spider</name>
    <name type="synonym">Caerostris bankana</name>
    <dbReference type="NCBI Taxonomy" id="172846"/>
    <lineage>
        <taxon>Eukaryota</taxon>
        <taxon>Metazoa</taxon>
        <taxon>Ecdysozoa</taxon>
        <taxon>Arthropoda</taxon>
        <taxon>Chelicerata</taxon>
        <taxon>Arachnida</taxon>
        <taxon>Araneae</taxon>
        <taxon>Araneomorphae</taxon>
        <taxon>Entelegynae</taxon>
        <taxon>Araneoidea</taxon>
        <taxon>Araneidae</taxon>
        <taxon>Caerostris</taxon>
    </lineage>
</organism>
<sequence length="113" mass="11554">MLNQASGFLCIDPIQTLASSGLGVDSAISRKPSVINQAVCNRPRSDSLAGDEDTTSLCFWPDDGFSIALLSPDNNAESGFGVSCIDPIQTTASSGLGVDSAISGSAPWSGQIC</sequence>
<reference evidence="1 2" key="1">
    <citation type="submission" date="2021-06" db="EMBL/GenBank/DDBJ databases">
        <title>Caerostris extrusa draft genome.</title>
        <authorList>
            <person name="Kono N."/>
            <person name="Arakawa K."/>
        </authorList>
    </citation>
    <scope>NUCLEOTIDE SEQUENCE [LARGE SCALE GENOMIC DNA]</scope>
</reference>
<name>A0AAV4S6F7_CAEEX</name>
<keyword evidence="2" id="KW-1185">Reference proteome</keyword>
<evidence type="ECO:0000313" key="2">
    <source>
        <dbReference type="Proteomes" id="UP001054945"/>
    </source>
</evidence>
<proteinExistence type="predicted"/>
<gene>
    <name evidence="1" type="ORF">CEXT_610311</name>
</gene>
<protein>
    <submittedName>
        <fullName evidence="1">Uncharacterized protein</fullName>
    </submittedName>
</protein>
<accession>A0AAV4S6F7</accession>
<dbReference type="Proteomes" id="UP001054945">
    <property type="component" value="Unassembled WGS sequence"/>
</dbReference>
<evidence type="ECO:0000313" key="1">
    <source>
        <dbReference type="EMBL" id="GIY28539.1"/>
    </source>
</evidence>
<dbReference type="AlphaFoldDB" id="A0AAV4S6F7"/>